<dbReference type="AlphaFoldDB" id="A0AAV1SPL7"/>
<protein>
    <submittedName>
        <fullName evidence="1">Uncharacterized protein</fullName>
    </submittedName>
</protein>
<sequence length="171" mass="19808">MSKNNKKRVAVSSHQSQLVDEKAMDTLKYRNLLEDFLVLQKDFVSKKRKLRTVEQKRDVLLAEVRYVLCTLDLYERFLRRRHKFLMKMQSDNHQLEQGSISEKASCMEDLVPRKSSPIGDLDPGKYAAMQYEAKVVGKPLRVNKKPKNGLINGKSVGKKKIVLQDQVIFND</sequence>
<reference evidence="1 2" key="1">
    <citation type="submission" date="2024-01" db="EMBL/GenBank/DDBJ databases">
        <authorList>
            <person name="Waweru B."/>
        </authorList>
    </citation>
    <scope>NUCLEOTIDE SEQUENCE [LARGE SCALE GENOMIC DNA]</scope>
</reference>
<comment type="caution">
    <text evidence="1">The sequence shown here is derived from an EMBL/GenBank/DDBJ whole genome shotgun (WGS) entry which is preliminary data.</text>
</comment>
<dbReference type="EMBL" id="CAWUPB010001194">
    <property type="protein sequence ID" value="CAK7353958.1"/>
    <property type="molecule type" value="Genomic_DNA"/>
</dbReference>
<proteinExistence type="predicted"/>
<dbReference type="PANTHER" id="PTHR34807">
    <property type="entry name" value="OS08G0270800 PROTEIN"/>
    <property type="match status" value="1"/>
</dbReference>
<dbReference type="Proteomes" id="UP001314170">
    <property type="component" value="Unassembled WGS sequence"/>
</dbReference>
<evidence type="ECO:0000313" key="1">
    <source>
        <dbReference type="EMBL" id="CAK7353958.1"/>
    </source>
</evidence>
<keyword evidence="2" id="KW-1185">Reference proteome</keyword>
<dbReference type="PANTHER" id="PTHR34807:SF6">
    <property type="entry name" value="MYB-CC TYPE TRANSCRIPTION FACTOR LHEQLE-CONTAINING DOMAIN-CONTAINING PROTEIN"/>
    <property type="match status" value="1"/>
</dbReference>
<gene>
    <name evidence="1" type="ORF">DCAF_LOCUS24994</name>
</gene>
<organism evidence="1 2">
    <name type="scientific">Dovyalis caffra</name>
    <dbReference type="NCBI Taxonomy" id="77055"/>
    <lineage>
        <taxon>Eukaryota</taxon>
        <taxon>Viridiplantae</taxon>
        <taxon>Streptophyta</taxon>
        <taxon>Embryophyta</taxon>
        <taxon>Tracheophyta</taxon>
        <taxon>Spermatophyta</taxon>
        <taxon>Magnoliopsida</taxon>
        <taxon>eudicotyledons</taxon>
        <taxon>Gunneridae</taxon>
        <taxon>Pentapetalae</taxon>
        <taxon>rosids</taxon>
        <taxon>fabids</taxon>
        <taxon>Malpighiales</taxon>
        <taxon>Salicaceae</taxon>
        <taxon>Flacourtieae</taxon>
        <taxon>Dovyalis</taxon>
    </lineage>
</organism>
<evidence type="ECO:0000313" key="2">
    <source>
        <dbReference type="Proteomes" id="UP001314170"/>
    </source>
</evidence>
<name>A0AAV1SPL7_9ROSI</name>
<accession>A0AAV1SPL7</accession>